<dbReference type="EMBL" id="CAJZAF010000024">
    <property type="protein sequence ID" value="CAG9179212.1"/>
    <property type="molecule type" value="Genomic_DNA"/>
</dbReference>
<dbReference type="Proteomes" id="UP000701702">
    <property type="component" value="Unassembled WGS sequence"/>
</dbReference>
<comment type="caution">
    <text evidence="1">The sequence shown here is derived from an EMBL/GenBank/DDBJ whole genome shotgun (WGS) entry which is preliminary data.</text>
</comment>
<evidence type="ECO:0000313" key="1">
    <source>
        <dbReference type="EMBL" id="CAG9179212.1"/>
    </source>
</evidence>
<accession>A0ABM8XGL6</accession>
<gene>
    <name evidence="1" type="primary">repA</name>
    <name evidence="1" type="ORF">LMG23994_04097</name>
</gene>
<name>A0ABM8XGL6_9BURK</name>
<reference evidence="1 2" key="1">
    <citation type="submission" date="2021-08" db="EMBL/GenBank/DDBJ databases">
        <authorList>
            <person name="Peeters C."/>
        </authorList>
    </citation>
    <scope>NUCLEOTIDE SEQUENCE [LARGE SCALE GENOMIC DNA]</scope>
    <source>
        <strain evidence="1 2">LMG 23994</strain>
    </source>
</reference>
<dbReference type="SUPFAM" id="SSF52540">
    <property type="entry name" value="P-loop containing nucleoside triphosphate hydrolases"/>
    <property type="match status" value="1"/>
</dbReference>
<proteinExistence type="predicted"/>
<dbReference type="Gene3D" id="3.40.50.300">
    <property type="entry name" value="P-loop containing nucleotide triphosphate hydrolases"/>
    <property type="match status" value="1"/>
</dbReference>
<sequence length="304" mass="32423">MTCLADLRADMNAFLTNPPPELDFVLPGLLAGAVGTLIAPGGMGKTMLVTQLGCELAMGLPLLNGTLAVPVSEPKKVVLFLAEEDMTIMHHRILDIVGVLLPGLKRMSSKDRSNLRKLLNTNLCLYTLAGHAGLVSLEPGTTIGDDVMAACNGARLVVFDPLRRFHKGNENSPEHMSAVVQQSELVAHKTRAAVLLPHHASQHSISTGTGDIVTAGRGTTALPDGVRMQMNLSPVGRELAKEWDLPDQALGQYVQLKGTKANYAPRADTVVLHRQPNSGVLVPVDYPAAKTTSKAARVKNGDRT</sequence>
<dbReference type="InterPro" id="IPR027417">
    <property type="entry name" value="P-loop_NTPase"/>
</dbReference>
<dbReference type="Pfam" id="PF13481">
    <property type="entry name" value="AAA_25"/>
    <property type="match status" value="1"/>
</dbReference>
<evidence type="ECO:0000313" key="2">
    <source>
        <dbReference type="Proteomes" id="UP000701702"/>
    </source>
</evidence>
<organism evidence="1 2">
    <name type="scientific">Cupriavidus pinatubonensis</name>
    <dbReference type="NCBI Taxonomy" id="248026"/>
    <lineage>
        <taxon>Bacteria</taxon>
        <taxon>Pseudomonadati</taxon>
        <taxon>Pseudomonadota</taxon>
        <taxon>Betaproteobacteria</taxon>
        <taxon>Burkholderiales</taxon>
        <taxon>Burkholderiaceae</taxon>
        <taxon>Cupriavidus</taxon>
    </lineage>
</organism>
<keyword evidence="2" id="KW-1185">Reference proteome</keyword>
<protein>
    <submittedName>
        <fullName evidence="1">Regulatory protein RepA</fullName>
    </submittedName>
</protein>